<dbReference type="GO" id="GO:0003677">
    <property type="term" value="F:DNA binding"/>
    <property type="evidence" value="ECO:0007669"/>
    <property type="project" value="UniProtKB-UniRule"/>
</dbReference>
<dbReference type="InterPro" id="IPR036388">
    <property type="entry name" value="WH-like_DNA-bd_sf"/>
</dbReference>
<keyword evidence="2" id="KW-0802">TPR repeat</keyword>
<organism evidence="5 6">
    <name type="scientific">Devosia equisanguinis</name>
    <dbReference type="NCBI Taxonomy" id="2490941"/>
    <lineage>
        <taxon>Bacteria</taxon>
        <taxon>Pseudomonadati</taxon>
        <taxon>Pseudomonadota</taxon>
        <taxon>Alphaproteobacteria</taxon>
        <taxon>Hyphomicrobiales</taxon>
        <taxon>Devosiaceae</taxon>
        <taxon>Devosia</taxon>
    </lineage>
</organism>
<dbReference type="PANTHER" id="PTHR12558">
    <property type="entry name" value="CELL DIVISION CYCLE 16,23,27"/>
    <property type="match status" value="1"/>
</dbReference>
<dbReference type="InterPro" id="IPR016032">
    <property type="entry name" value="Sig_transdc_resp-reg_C-effctor"/>
</dbReference>
<dbReference type="EMBL" id="UZWD01000004">
    <property type="protein sequence ID" value="VDS02893.1"/>
    <property type="molecule type" value="Genomic_DNA"/>
</dbReference>
<evidence type="ECO:0000313" key="6">
    <source>
        <dbReference type="Proteomes" id="UP000268844"/>
    </source>
</evidence>
<dbReference type="SUPFAM" id="SSF46894">
    <property type="entry name" value="C-terminal effector domain of the bipartite response regulators"/>
    <property type="match status" value="1"/>
</dbReference>
<evidence type="ECO:0000313" key="5">
    <source>
        <dbReference type="EMBL" id="VDS02893.1"/>
    </source>
</evidence>
<dbReference type="SUPFAM" id="SSF48452">
    <property type="entry name" value="TPR-like"/>
    <property type="match status" value="1"/>
</dbReference>
<dbReference type="CDD" id="cd00383">
    <property type="entry name" value="trans_reg_C"/>
    <property type="match status" value="1"/>
</dbReference>
<dbReference type="Gene3D" id="1.25.40.10">
    <property type="entry name" value="Tetratricopeptide repeat domain"/>
    <property type="match status" value="1"/>
</dbReference>
<dbReference type="PANTHER" id="PTHR12558:SF33">
    <property type="entry name" value="BLL7664 PROTEIN"/>
    <property type="match status" value="1"/>
</dbReference>
<evidence type="ECO:0000259" key="4">
    <source>
        <dbReference type="PROSITE" id="PS51755"/>
    </source>
</evidence>
<keyword evidence="1 3" id="KW-0238">DNA-binding</keyword>
<dbReference type="SMART" id="SM00028">
    <property type="entry name" value="TPR"/>
    <property type="match status" value="3"/>
</dbReference>
<feature type="DNA-binding region" description="OmpR/PhoB-type" evidence="3">
    <location>
        <begin position="4"/>
        <end position="100"/>
    </location>
</feature>
<feature type="repeat" description="TPR" evidence="2">
    <location>
        <begin position="441"/>
        <end position="474"/>
    </location>
</feature>
<gene>
    <name evidence="5" type="ORF">DEVEQU_00012</name>
</gene>
<keyword evidence="6" id="KW-1185">Reference proteome</keyword>
<sequence length="506" mass="55387">MLGAMGTTLGPFTLDHERRQLMRDGRTLALGQRGYVLFETLAEAGGAAVSKDTLMERAWPGLVVEESNLSVQISALRRALGADGDSIVITVPRIGYRLVVRPPSSETLRGPPLIAVLPVLNQGSGDEENDFSDGTVDDVITALSRFKTFAVLSRSASFALRDRGSNAATAARELGVRYILEVGVRRRADRLRVTAQLLSADVGAALFAESYDGSASEVFAFQDRITQAVVGVIEPAIRTAEIERVRRKPPESLDAYDLFLKALPMVYAPTPQRHEEALALLQKSAELDPSFGLPLAYAAWIYEKRISARLPSLGNSDHDNCIALAHAALKVGRSDPIVRAICSFVLYRLERNAAMLEGLREAVRENPNNVVILNLSGIGHQMSGDADEALRCRRRAYELSPSAPDAYVSLHGMGAAEMMRGNLETAVQWCLRSLATFNEWPFTYMTLATCYERLGRMDDARAMVRRLRELNPTLTLTALEEGVDRCDDAYGLAVIPSLRAAGLPER</sequence>
<dbReference type="PROSITE" id="PS50005">
    <property type="entry name" value="TPR"/>
    <property type="match status" value="1"/>
</dbReference>
<evidence type="ECO:0000256" key="1">
    <source>
        <dbReference type="ARBA" id="ARBA00023125"/>
    </source>
</evidence>
<dbReference type="GO" id="GO:0006355">
    <property type="term" value="P:regulation of DNA-templated transcription"/>
    <property type="evidence" value="ECO:0007669"/>
    <property type="project" value="InterPro"/>
</dbReference>
<evidence type="ECO:0000256" key="2">
    <source>
        <dbReference type="PROSITE-ProRule" id="PRU00339"/>
    </source>
</evidence>
<dbReference type="Gene3D" id="1.10.10.10">
    <property type="entry name" value="Winged helix-like DNA-binding domain superfamily/Winged helix DNA-binding domain"/>
    <property type="match status" value="1"/>
</dbReference>
<dbReference type="GO" id="GO:0000160">
    <property type="term" value="P:phosphorelay signal transduction system"/>
    <property type="evidence" value="ECO:0007669"/>
    <property type="project" value="InterPro"/>
</dbReference>
<dbReference type="PROSITE" id="PS51755">
    <property type="entry name" value="OMPR_PHOB"/>
    <property type="match status" value="1"/>
</dbReference>
<name>A0A3S4C906_9HYPH</name>
<dbReference type="Proteomes" id="UP000268844">
    <property type="component" value="Unassembled WGS sequence"/>
</dbReference>
<evidence type="ECO:0000256" key="3">
    <source>
        <dbReference type="PROSITE-ProRule" id="PRU01091"/>
    </source>
</evidence>
<proteinExistence type="predicted"/>
<dbReference type="SMART" id="SM00862">
    <property type="entry name" value="Trans_reg_C"/>
    <property type="match status" value="1"/>
</dbReference>
<protein>
    <submittedName>
        <fullName evidence="5">DNA-binding transcriptional activator CadC</fullName>
    </submittedName>
</protein>
<dbReference type="Pfam" id="PF00486">
    <property type="entry name" value="Trans_reg_C"/>
    <property type="match status" value="1"/>
</dbReference>
<accession>A0A3S4C906</accession>
<dbReference type="InterPro" id="IPR019734">
    <property type="entry name" value="TPR_rpt"/>
</dbReference>
<reference evidence="5 6" key="1">
    <citation type="submission" date="2018-12" db="EMBL/GenBank/DDBJ databases">
        <authorList>
            <person name="Criscuolo A."/>
        </authorList>
    </citation>
    <scope>NUCLEOTIDE SEQUENCE [LARGE SCALE GENOMIC DNA]</scope>
    <source>
        <strain evidence="5">ACIP1116281</strain>
    </source>
</reference>
<feature type="domain" description="OmpR/PhoB-type" evidence="4">
    <location>
        <begin position="4"/>
        <end position="100"/>
    </location>
</feature>
<dbReference type="AlphaFoldDB" id="A0A3S4C906"/>
<dbReference type="Gene3D" id="3.40.50.10070">
    <property type="entry name" value="TolB, N-terminal domain"/>
    <property type="match status" value="1"/>
</dbReference>
<dbReference type="InterPro" id="IPR001867">
    <property type="entry name" value="OmpR/PhoB-type_DNA-bd"/>
</dbReference>
<dbReference type="InterPro" id="IPR011990">
    <property type="entry name" value="TPR-like_helical_dom_sf"/>
</dbReference>